<dbReference type="SUPFAM" id="SSF57667">
    <property type="entry name" value="beta-beta-alpha zinc fingers"/>
    <property type="match status" value="1"/>
</dbReference>
<dbReference type="AlphaFoldDB" id="V2XYP0"/>
<evidence type="ECO:0000259" key="3">
    <source>
        <dbReference type="PROSITE" id="PS50157"/>
    </source>
</evidence>
<feature type="compositionally biased region" description="Polar residues" evidence="2">
    <location>
        <begin position="106"/>
        <end position="123"/>
    </location>
</feature>
<keyword evidence="1" id="KW-0863">Zinc-finger</keyword>
<feature type="compositionally biased region" description="Basic residues" evidence="2">
    <location>
        <begin position="88"/>
        <end position="105"/>
    </location>
</feature>
<dbReference type="HOGENOM" id="CLU_1669843_0_0_1"/>
<protein>
    <submittedName>
        <fullName evidence="4">Zinc finger protein pegasus</fullName>
    </submittedName>
</protein>
<dbReference type="EMBL" id="AWSO01001288">
    <property type="protein sequence ID" value="ESK84524.1"/>
    <property type="molecule type" value="Genomic_DNA"/>
</dbReference>
<name>V2XYP0_MONRO</name>
<evidence type="ECO:0000256" key="2">
    <source>
        <dbReference type="SAM" id="MobiDB-lite"/>
    </source>
</evidence>
<dbReference type="InterPro" id="IPR036236">
    <property type="entry name" value="Znf_C2H2_sf"/>
</dbReference>
<dbReference type="InterPro" id="IPR013087">
    <property type="entry name" value="Znf_C2H2_type"/>
</dbReference>
<dbReference type="GO" id="GO:0008270">
    <property type="term" value="F:zinc ion binding"/>
    <property type="evidence" value="ECO:0007669"/>
    <property type="project" value="UniProtKB-KW"/>
</dbReference>
<feature type="region of interest" description="Disordered" evidence="2">
    <location>
        <begin position="83"/>
        <end position="158"/>
    </location>
</feature>
<accession>V2XYP0</accession>
<organism evidence="4 5">
    <name type="scientific">Moniliophthora roreri (strain MCA 2997)</name>
    <name type="common">Cocoa frosty pod rot fungus</name>
    <name type="synonym">Crinipellis roreri</name>
    <dbReference type="NCBI Taxonomy" id="1381753"/>
    <lineage>
        <taxon>Eukaryota</taxon>
        <taxon>Fungi</taxon>
        <taxon>Dikarya</taxon>
        <taxon>Basidiomycota</taxon>
        <taxon>Agaricomycotina</taxon>
        <taxon>Agaricomycetes</taxon>
        <taxon>Agaricomycetidae</taxon>
        <taxon>Agaricales</taxon>
        <taxon>Marasmiineae</taxon>
        <taxon>Marasmiaceae</taxon>
        <taxon>Moniliophthora</taxon>
    </lineage>
</organism>
<feature type="compositionally biased region" description="Polar residues" evidence="2">
    <location>
        <begin position="135"/>
        <end position="158"/>
    </location>
</feature>
<comment type="caution">
    <text evidence="4">The sequence shown here is derived from an EMBL/GenBank/DDBJ whole genome shotgun (WGS) entry which is preliminary data.</text>
</comment>
<dbReference type="SMART" id="SM00355">
    <property type="entry name" value="ZnF_C2H2"/>
    <property type="match status" value="3"/>
</dbReference>
<evidence type="ECO:0000313" key="5">
    <source>
        <dbReference type="Proteomes" id="UP000017559"/>
    </source>
</evidence>
<evidence type="ECO:0000313" key="4">
    <source>
        <dbReference type="EMBL" id="ESK84524.1"/>
    </source>
</evidence>
<evidence type="ECO:0000256" key="1">
    <source>
        <dbReference type="PROSITE-ProRule" id="PRU00042"/>
    </source>
</evidence>
<dbReference type="Gene3D" id="3.30.160.60">
    <property type="entry name" value="Classic Zinc Finger"/>
    <property type="match status" value="1"/>
</dbReference>
<keyword evidence="1" id="KW-0479">Metal-binding</keyword>
<sequence length="158" mass="17774">MPKKPVTIEDLTCKICSVEHSRKGDMPRHMKTRYIRMPCTLHRCPVEGCNFANLQKSNVETHIRTHTRGKNYRCPDCDFKSVDPGSLTHHRRRKHGFVPKLRKTKSLATPTAKPSLSTKSSGTSRRHNPYHCPQIVQSADSSPLSSRSGSTESQPPTA</sequence>
<reference evidence="4 5" key="1">
    <citation type="journal article" date="2014" name="BMC Genomics">
        <title>Genome and secretome analysis of the hemibiotrophic fungal pathogen, Moniliophthora roreri, which causes frosty pod rot disease of cacao: mechanisms of the biotrophic and necrotrophic phases.</title>
        <authorList>
            <person name="Meinhardt L.W."/>
            <person name="Costa G.G.L."/>
            <person name="Thomazella D.P.T."/>
            <person name="Teixeira P.J.P.L."/>
            <person name="Carazzolle M.F."/>
            <person name="Schuster S.C."/>
            <person name="Carlson J.E."/>
            <person name="Guiltinan M.J."/>
            <person name="Mieczkowski P."/>
            <person name="Farmer A."/>
            <person name="Ramaraj T."/>
            <person name="Crozier J."/>
            <person name="Davis R.E."/>
            <person name="Shao J."/>
            <person name="Melnick R.L."/>
            <person name="Pereira G.A.G."/>
            <person name="Bailey B.A."/>
        </authorList>
    </citation>
    <scope>NUCLEOTIDE SEQUENCE [LARGE SCALE GENOMIC DNA]</scope>
    <source>
        <strain evidence="4 5">MCA 2997</strain>
    </source>
</reference>
<dbReference type="Pfam" id="PF13909">
    <property type="entry name" value="zf-H2C2_5"/>
    <property type="match status" value="1"/>
</dbReference>
<dbReference type="KEGG" id="mrr:Moror_6143"/>
<dbReference type="OrthoDB" id="654211at2759"/>
<dbReference type="PROSITE" id="PS50157">
    <property type="entry name" value="ZINC_FINGER_C2H2_2"/>
    <property type="match status" value="1"/>
</dbReference>
<keyword evidence="1" id="KW-0862">Zinc</keyword>
<proteinExistence type="predicted"/>
<dbReference type="Proteomes" id="UP000017559">
    <property type="component" value="Unassembled WGS sequence"/>
</dbReference>
<gene>
    <name evidence="4" type="ORF">Moror_6143</name>
</gene>
<feature type="domain" description="C2H2-type" evidence="3">
    <location>
        <begin position="42"/>
        <end position="71"/>
    </location>
</feature>
<keyword evidence="5" id="KW-1185">Reference proteome</keyword>